<proteinExistence type="predicted"/>
<keyword evidence="2" id="KW-1185">Reference proteome</keyword>
<dbReference type="Proteomes" id="UP000504612">
    <property type="component" value="Unplaced"/>
</dbReference>
<evidence type="ECO:0000313" key="2">
    <source>
        <dbReference type="Proteomes" id="UP000504612"/>
    </source>
</evidence>
<dbReference type="KEGG" id="nss:113431217"/>
<dbReference type="GeneID" id="113431217"/>
<feature type="non-terminal residue" evidence="3">
    <location>
        <position position="220"/>
    </location>
</feature>
<feature type="region of interest" description="Disordered" evidence="1">
    <location>
        <begin position="1"/>
        <end position="101"/>
    </location>
</feature>
<accession>A0A6J1W205</accession>
<sequence>GEENVFAFAFTQTEDSPGDITEGFKPPNLSSDEDTAQELEESGSPLYVSQADGSSSFGERSVLQPLFQEEALSPKDRAPEVIRSGAPLGADLPVSGDQHEEPDAEVAHLEENFSQNGSLPQTPEPERYLKNHFETLAGDPLGETFDGCIRDQQSFGESEDGGSPLLNPRLSISARFLSRAQKNCRFAAAFFPRVCPLVQAATAEHPSEECVPLSDFTKFK</sequence>
<gene>
    <name evidence="3" type="primary">LOC113431217</name>
</gene>
<organism evidence="2 3">
    <name type="scientific">Notechis scutatus</name>
    <name type="common">mainland tiger snake</name>
    <dbReference type="NCBI Taxonomy" id="8663"/>
    <lineage>
        <taxon>Eukaryota</taxon>
        <taxon>Metazoa</taxon>
        <taxon>Chordata</taxon>
        <taxon>Craniata</taxon>
        <taxon>Vertebrata</taxon>
        <taxon>Euteleostomi</taxon>
        <taxon>Lepidosauria</taxon>
        <taxon>Squamata</taxon>
        <taxon>Bifurcata</taxon>
        <taxon>Unidentata</taxon>
        <taxon>Episquamata</taxon>
        <taxon>Toxicofera</taxon>
        <taxon>Serpentes</taxon>
        <taxon>Colubroidea</taxon>
        <taxon>Elapidae</taxon>
        <taxon>Hydrophiinae</taxon>
        <taxon>Notechis</taxon>
    </lineage>
</organism>
<protein>
    <submittedName>
        <fullName evidence="3">WD repeat-containing protein 62-like</fullName>
    </submittedName>
</protein>
<evidence type="ECO:0000313" key="3">
    <source>
        <dbReference type="RefSeq" id="XP_026549347.1"/>
    </source>
</evidence>
<reference evidence="3" key="1">
    <citation type="submission" date="2025-08" db="UniProtKB">
        <authorList>
            <consortium name="RefSeq"/>
        </authorList>
    </citation>
    <scope>IDENTIFICATION</scope>
</reference>
<feature type="compositionally biased region" description="Acidic residues" evidence="1">
    <location>
        <begin position="31"/>
        <end position="41"/>
    </location>
</feature>
<dbReference type="RefSeq" id="XP_026549347.1">
    <property type="nucleotide sequence ID" value="XM_026693562.1"/>
</dbReference>
<evidence type="ECO:0000256" key="1">
    <source>
        <dbReference type="SAM" id="MobiDB-lite"/>
    </source>
</evidence>
<dbReference type="AlphaFoldDB" id="A0A6J1W205"/>
<feature type="non-terminal residue" evidence="3">
    <location>
        <position position="1"/>
    </location>
</feature>
<name>A0A6J1W205_9SAUR</name>